<keyword evidence="1" id="KW-0812">Transmembrane</keyword>
<dbReference type="RefSeq" id="WP_141841468.1">
    <property type="nucleotide sequence ID" value="NZ_VFPM01000001.1"/>
</dbReference>
<name>A0A543HZM8_9MICO</name>
<dbReference type="EMBL" id="VFPM01000001">
    <property type="protein sequence ID" value="TQM63730.1"/>
    <property type="molecule type" value="Genomic_DNA"/>
</dbReference>
<evidence type="ECO:0000313" key="3">
    <source>
        <dbReference type="Proteomes" id="UP000316747"/>
    </source>
</evidence>
<dbReference type="AlphaFoldDB" id="A0A543HZM8"/>
<feature type="transmembrane region" description="Helical" evidence="1">
    <location>
        <begin position="12"/>
        <end position="31"/>
    </location>
</feature>
<keyword evidence="3" id="KW-1185">Reference proteome</keyword>
<evidence type="ECO:0000313" key="2">
    <source>
        <dbReference type="EMBL" id="TQM63730.1"/>
    </source>
</evidence>
<dbReference type="Proteomes" id="UP000316747">
    <property type="component" value="Unassembled WGS sequence"/>
</dbReference>
<reference evidence="2 3" key="1">
    <citation type="submission" date="2019-06" db="EMBL/GenBank/DDBJ databases">
        <title>Genome sequencing of plant associated microbes to promote plant fitness in Sorghum bicolor and Oryza sativa.</title>
        <authorList>
            <person name="Coleman-Derr D."/>
        </authorList>
    </citation>
    <scope>NUCLEOTIDE SEQUENCE [LARGE SCALE GENOMIC DNA]</scope>
    <source>
        <strain evidence="2 3">KV-663</strain>
    </source>
</reference>
<protein>
    <submittedName>
        <fullName evidence="2">Uncharacterized protein</fullName>
    </submittedName>
</protein>
<feature type="transmembrane region" description="Helical" evidence="1">
    <location>
        <begin position="51"/>
        <end position="75"/>
    </location>
</feature>
<gene>
    <name evidence="2" type="ORF">FBY41_0075</name>
</gene>
<proteinExistence type="predicted"/>
<keyword evidence="1" id="KW-1133">Transmembrane helix</keyword>
<accession>A0A543HZM8</accession>
<sequence>MSEQTRQGRHWGALTWGLLGLAVGLAAGLWWGSYAGACIGSDQCSSRWDAVGAVGTWVGGLGTIAAVLVAARAFLLEDHLRRKAEQETASQRAESAAVEFAAAQLITIEAMFGSWSAEVINEVRVQVRNATSQTPVYKVHLRVPKLGREFEVHSIEGGDVRPFSHHMYPGSGYPSIVVKDEDREEWIQQLIETCSMTFEMNDRHWSRVGTQPANLRS</sequence>
<dbReference type="OrthoDB" id="9928296at2"/>
<comment type="caution">
    <text evidence="2">The sequence shown here is derived from an EMBL/GenBank/DDBJ whole genome shotgun (WGS) entry which is preliminary data.</text>
</comment>
<keyword evidence="1" id="KW-0472">Membrane</keyword>
<organism evidence="2 3">
    <name type="scientific">Humibacillus xanthopallidus</name>
    <dbReference type="NCBI Taxonomy" id="412689"/>
    <lineage>
        <taxon>Bacteria</taxon>
        <taxon>Bacillati</taxon>
        <taxon>Actinomycetota</taxon>
        <taxon>Actinomycetes</taxon>
        <taxon>Micrococcales</taxon>
        <taxon>Intrasporangiaceae</taxon>
        <taxon>Humibacillus</taxon>
    </lineage>
</organism>
<evidence type="ECO:0000256" key="1">
    <source>
        <dbReference type="SAM" id="Phobius"/>
    </source>
</evidence>